<gene>
    <name evidence="2" type="ORF">AUP44_04575</name>
    <name evidence="1" type="ORF">DCK97_11895</name>
</gene>
<name>A0A161Q445_9PROT</name>
<dbReference type="RefSeq" id="WP_062763955.1">
    <property type="nucleotide sequence ID" value="NZ_CP121045.1"/>
</dbReference>
<dbReference type="AlphaFoldDB" id="A0A161Q445"/>
<evidence type="ECO:0000313" key="4">
    <source>
        <dbReference type="Proteomes" id="UP000257706"/>
    </source>
</evidence>
<evidence type="ECO:0000313" key="1">
    <source>
        <dbReference type="EMBL" id="HAE48114.1"/>
    </source>
</evidence>
<dbReference type="Proteomes" id="UP000075787">
    <property type="component" value="Unassembled WGS sequence"/>
</dbReference>
<dbReference type="EMBL" id="DMAI01000186">
    <property type="protein sequence ID" value="HAE48114.1"/>
    <property type="molecule type" value="Genomic_DNA"/>
</dbReference>
<dbReference type="Proteomes" id="UP000257706">
    <property type="component" value="Unassembled WGS sequence"/>
</dbReference>
<sequence length="59" mass="6891">MTEDDATRSSLPVDDQDEEVRVTAARRRLLDRLSRQDVVNAGRWTRDELYERGERTPST</sequence>
<reference evidence="1 4" key="2">
    <citation type="journal article" date="2018" name="Nat. Biotechnol.">
        <title>A standardized bacterial taxonomy based on genome phylogeny substantially revises the tree of life.</title>
        <authorList>
            <person name="Parks D.H."/>
            <person name="Chuvochina M."/>
            <person name="Waite D.W."/>
            <person name="Rinke C."/>
            <person name="Skarshewski A."/>
            <person name="Chaumeil P.A."/>
            <person name="Hugenholtz P."/>
        </authorList>
    </citation>
    <scope>NUCLEOTIDE SEQUENCE [LARGE SCALE GENOMIC DNA]</scope>
    <source>
        <strain evidence="1">UBA8739</strain>
    </source>
</reference>
<comment type="caution">
    <text evidence="2">The sequence shown here is derived from an EMBL/GenBank/DDBJ whole genome shotgun (WGS) entry which is preliminary data.</text>
</comment>
<protein>
    <submittedName>
        <fullName evidence="2">Uncharacterized protein</fullName>
    </submittedName>
</protein>
<proteinExistence type="predicted"/>
<dbReference type="EMBL" id="LPZR01000152">
    <property type="protein sequence ID" value="KYO52648.1"/>
    <property type="molecule type" value="Genomic_DNA"/>
</dbReference>
<evidence type="ECO:0000313" key="3">
    <source>
        <dbReference type="Proteomes" id="UP000075787"/>
    </source>
</evidence>
<reference evidence="2 3" key="1">
    <citation type="submission" date="2015-12" db="EMBL/GenBank/DDBJ databases">
        <title>Genome sequence of Tistrella mobilis MCCC 1A02139.</title>
        <authorList>
            <person name="Lu L."/>
            <person name="Lai Q."/>
            <person name="Shao Z."/>
            <person name="Qian P."/>
        </authorList>
    </citation>
    <scope>NUCLEOTIDE SEQUENCE [LARGE SCALE GENOMIC DNA]</scope>
    <source>
        <strain evidence="2 3">MCCC 1A02139</strain>
    </source>
</reference>
<evidence type="ECO:0000313" key="2">
    <source>
        <dbReference type="EMBL" id="KYO52648.1"/>
    </source>
</evidence>
<accession>A0A161Q445</accession>
<organism evidence="2 3">
    <name type="scientific">Tistrella mobilis</name>
    <dbReference type="NCBI Taxonomy" id="171437"/>
    <lineage>
        <taxon>Bacteria</taxon>
        <taxon>Pseudomonadati</taxon>
        <taxon>Pseudomonadota</taxon>
        <taxon>Alphaproteobacteria</taxon>
        <taxon>Geminicoccales</taxon>
        <taxon>Geminicoccaceae</taxon>
        <taxon>Tistrella</taxon>
    </lineage>
</organism>
<dbReference type="GeneID" id="97240963"/>